<proteinExistence type="predicted"/>
<accession>A0A0F8YP67</accession>
<dbReference type="AlphaFoldDB" id="A0A0F8YP67"/>
<name>A0A0F8YP67_9ZZZZ</name>
<reference evidence="1" key="1">
    <citation type="journal article" date="2015" name="Nature">
        <title>Complex archaea that bridge the gap between prokaryotes and eukaryotes.</title>
        <authorList>
            <person name="Spang A."/>
            <person name="Saw J.H."/>
            <person name="Jorgensen S.L."/>
            <person name="Zaremba-Niedzwiedzka K."/>
            <person name="Martijn J."/>
            <person name="Lind A.E."/>
            <person name="van Eijk R."/>
            <person name="Schleper C."/>
            <person name="Guy L."/>
            <person name="Ettema T.J."/>
        </authorList>
    </citation>
    <scope>NUCLEOTIDE SEQUENCE</scope>
</reference>
<comment type="caution">
    <text evidence="1">The sequence shown here is derived from an EMBL/GenBank/DDBJ whole genome shotgun (WGS) entry which is preliminary data.</text>
</comment>
<sequence length="40" mass="4632">MKGNATISGISEIDRSDYRLLRERMARQHEQMLAKGRQGQ</sequence>
<dbReference type="EMBL" id="LAZR01055823">
    <property type="protein sequence ID" value="KKK75525.1"/>
    <property type="molecule type" value="Genomic_DNA"/>
</dbReference>
<evidence type="ECO:0000313" key="1">
    <source>
        <dbReference type="EMBL" id="KKK75525.1"/>
    </source>
</evidence>
<protein>
    <submittedName>
        <fullName evidence="1">Uncharacterized protein</fullName>
    </submittedName>
</protein>
<gene>
    <name evidence="1" type="ORF">LCGC14_2872820</name>
</gene>
<organism evidence="1">
    <name type="scientific">marine sediment metagenome</name>
    <dbReference type="NCBI Taxonomy" id="412755"/>
    <lineage>
        <taxon>unclassified sequences</taxon>
        <taxon>metagenomes</taxon>
        <taxon>ecological metagenomes</taxon>
    </lineage>
</organism>